<reference evidence="1" key="1">
    <citation type="submission" date="2014-09" db="EMBL/GenBank/DDBJ databases">
        <authorList>
            <person name="Magalhaes I.L.F."/>
            <person name="Oliveira U."/>
            <person name="Santos F.R."/>
            <person name="Vidigal T.H.D.A."/>
            <person name="Brescovit A.D."/>
            <person name="Santos A.J."/>
        </authorList>
    </citation>
    <scope>NUCLEOTIDE SEQUENCE</scope>
    <source>
        <tissue evidence="1">Shoot tissue taken approximately 20 cm above the soil surface</tissue>
    </source>
</reference>
<proteinExistence type="predicted"/>
<dbReference type="AlphaFoldDB" id="A0A0A9HAA5"/>
<name>A0A0A9HAA5_ARUDO</name>
<organism evidence="1">
    <name type="scientific">Arundo donax</name>
    <name type="common">Giant reed</name>
    <name type="synonym">Donax arundinaceus</name>
    <dbReference type="NCBI Taxonomy" id="35708"/>
    <lineage>
        <taxon>Eukaryota</taxon>
        <taxon>Viridiplantae</taxon>
        <taxon>Streptophyta</taxon>
        <taxon>Embryophyta</taxon>
        <taxon>Tracheophyta</taxon>
        <taxon>Spermatophyta</taxon>
        <taxon>Magnoliopsida</taxon>
        <taxon>Liliopsida</taxon>
        <taxon>Poales</taxon>
        <taxon>Poaceae</taxon>
        <taxon>PACMAD clade</taxon>
        <taxon>Arundinoideae</taxon>
        <taxon>Arundineae</taxon>
        <taxon>Arundo</taxon>
    </lineage>
</organism>
<evidence type="ECO:0000313" key="1">
    <source>
        <dbReference type="EMBL" id="JAE31791.1"/>
    </source>
</evidence>
<sequence length="23" mass="2432">MGCCGGGEADLEGEIRLGREELH</sequence>
<reference evidence="1" key="2">
    <citation type="journal article" date="2015" name="Data Brief">
        <title>Shoot transcriptome of the giant reed, Arundo donax.</title>
        <authorList>
            <person name="Barrero R.A."/>
            <person name="Guerrero F.D."/>
            <person name="Moolhuijzen P."/>
            <person name="Goolsby J.A."/>
            <person name="Tidwell J."/>
            <person name="Bellgard S.E."/>
            <person name="Bellgard M.I."/>
        </authorList>
    </citation>
    <scope>NUCLEOTIDE SEQUENCE</scope>
    <source>
        <tissue evidence="1">Shoot tissue taken approximately 20 cm above the soil surface</tissue>
    </source>
</reference>
<accession>A0A0A9HAA5</accession>
<protein>
    <submittedName>
        <fullName evidence="1">Uncharacterized protein</fullName>
    </submittedName>
</protein>
<dbReference type="EMBL" id="GBRH01166105">
    <property type="protein sequence ID" value="JAE31791.1"/>
    <property type="molecule type" value="Transcribed_RNA"/>
</dbReference>